<dbReference type="InterPro" id="IPR025997">
    <property type="entry name" value="SBP_2_dom"/>
</dbReference>
<dbReference type="Pfam" id="PF13407">
    <property type="entry name" value="Peripla_BP_4"/>
    <property type="match status" value="1"/>
</dbReference>
<dbReference type="GO" id="GO:0030246">
    <property type="term" value="F:carbohydrate binding"/>
    <property type="evidence" value="ECO:0007669"/>
    <property type="project" value="TreeGrafter"/>
</dbReference>
<evidence type="ECO:0000256" key="2">
    <source>
        <dbReference type="ARBA" id="ARBA00007639"/>
    </source>
</evidence>
<dbReference type="RefSeq" id="WP_116754936.1">
    <property type="nucleotide sequence ID" value="NZ_JBHUEX010000001.1"/>
</dbReference>
<proteinExistence type="inferred from homology"/>
<evidence type="ECO:0000313" key="4">
    <source>
        <dbReference type="EMBL" id="PVZ95198.1"/>
    </source>
</evidence>
<dbReference type="OrthoDB" id="9769193at2"/>
<dbReference type="AlphaFoldDB" id="A0A2V1HRM4"/>
<gene>
    <name evidence="4" type="ORF">DDQ50_01320</name>
</gene>
<dbReference type="SUPFAM" id="SSF53822">
    <property type="entry name" value="Periplasmic binding protein-like I"/>
    <property type="match status" value="1"/>
</dbReference>
<dbReference type="Gene3D" id="3.40.50.2300">
    <property type="match status" value="2"/>
</dbReference>
<evidence type="ECO:0000259" key="3">
    <source>
        <dbReference type="Pfam" id="PF13407"/>
    </source>
</evidence>
<comment type="caution">
    <text evidence="4">The sequence shown here is derived from an EMBL/GenBank/DDBJ whole genome shotgun (WGS) entry which is preliminary data.</text>
</comment>
<comment type="subcellular location">
    <subcellularLocation>
        <location evidence="1">Cell envelope</location>
    </subcellularLocation>
</comment>
<dbReference type="GO" id="GO:0030288">
    <property type="term" value="C:outer membrane-bounded periplasmic space"/>
    <property type="evidence" value="ECO:0007669"/>
    <property type="project" value="TreeGrafter"/>
</dbReference>
<dbReference type="PANTHER" id="PTHR30036:SF7">
    <property type="entry name" value="ABC TRANSPORTER PERIPLASMIC-BINDING PROTEIN YPHF"/>
    <property type="match status" value="1"/>
</dbReference>
<dbReference type="InterPro" id="IPR050555">
    <property type="entry name" value="Bact_Solute-Bind_Prot2"/>
</dbReference>
<name>A0A2V1HRM4_9MICO</name>
<dbReference type="CDD" id="cd01536">
    <property type="entry name" value="PBP1_ABC_sugar_binding-like"/>
    <property type="match status" value="1"/>
</dbReference>
<evidence type="ECO:0000313" key="5">
    <source>
        <dbReference type="Proteomes" id="UP000244893"/>
    </source>
</evidence>
<comment type="similarity">
    <text evidence="2">Belongs to the bacterial solute-binding protein 2 family.</text>
</comment>
<dbReference type="Proteomes" id="UP000244893">
    <property type="component" value="Unassembled WGS sequence"/>
</dbReference>
<reference evidence="4 5" key="1">
    <citation type="submission" date="2018-05" db="EMBL/GenBank/DDBJ databases">
        <title>Amnibacterium sp. M8JJ-5, whole genome shotgun sequence.</title>
        <authorList>
            <person name="Tuo L."/>
        </authorList>
    </citation>
    <scope>NUCLEOTIDE SEQUENCE [LARGE SCALE GENOMIC DNA]</scope>
    <source>
        <strain evidence="4 5">M8JJ-5</strain>
    </source>
</reference>
<evidence type="ECO:0000256" key="1">
    <source>
        <dbReference type="ARBA" id="ARBA00004196"/>
    </source>
</evidence>
<keyword evidence="5" id="KW-1185">Reference proteome</keyword>
<accession>A0A2V1HRM4</accession>
<dbReference type="InterPro" id="IPR028082">
    <property type="entry name" value="Peripla_BP_I"/>
</dbReference>
<sequence>MHSTVFNKVARRSRVAAGMAIVAGLAITLAGCAGDSGGGGGEGGGGGDQTLGLVAFDMTSASDAAFDNSTNKAFKDAGWEVLTQDPKGDAGQANTICSQYVTRQVTALIITTFAQDQMAQCLSQAKAAEIPVFFLASPLLDGMAGAVDLVAPEPINDVFVKYLEDNKVTNILTLDYTPGTPCRLRAEYRDEQIEKAGLDIKVDKHEFPIPGQVVDAQNATAAWLAANPEGSGNFAIWSCFSDSTAGALAGIQQAGRTDALPIFTWDYSVSILDGIKSGAVAADLWIDFDGMGAQALELVNGYLKDGEPKGLTASNIVLTSENIDQFLEDHPEVERN</sequence>
<dbReference type="EMBL" id="QEOP01000001">
    <property type="protein sequence ID" value="PVZ95198.1"/>
    <property type="molecule type" value="Genomic_DNA"/>
</dbReference>
<dbReference type="PANTHER" id="PTHR30036">
    <property type="entry name" value="D-XYLOSE-BINDING PERIPLASMIC PROTEIN"/>
    <property type="match status" value="1"/>
</dbReference>
<protein>
    <recommendedName>
        <fullName evidence="3">Periplasmic binding protein domain-containing protein</fullName>
    </recommendedName>
</protein>
<feature type="domain" description="Periplasmic binding protein" evidence="3">
    <location>
        <begin position="67"/>
        <end position="306"/>
    </location>
</feature>
<organism evidence="4 5">
    <name type="scientific">Amnibacterium flavum</name>
    <dbReference type="NCBI Taxonomy" id="2173173"/>
    <lineage>
        <taxon>Bacteria</taxon>
        <taxon>Bacillati</taxon>
        <taxon>Actinomycetota</taxon>
        <taxon>Actinomycetes</taxon>
        <taxon>Micrococcales</taxon>
        <taxon>Microbacteriaceae</taxon>
        <taxon>Amnibacterium</taxon>
    </lineage>
</organism>